<proteinExistence type="predicted"/>
<organism evidence="1 2">
    <name type="scientific">Bathymodiolus thermophilus thioautotrophic gill symbiont</name>
    <dbReference type="NCBI Taxonomy" id="2360"/>
    <lineage>
        <taxon>Bacteria</taxon>
        <taxon>Pseudomonadati</taxon>
        <taxon>Pseudomonadota</taxon>
        <taxon>Gammaproteobacteria</taxon>
        <taxon>sulfur-oxidizing symbionts</taxon>
    </lineage>
</organism>
<dbReference type="EMBL" id="CAHJWF010000511">
    <property type="protein sequence ID" value="CAB5507999.1"/>
    <property type="molecule type" value="Genomic_DNA"/>
</dbReference>
<accession>A0ABM8MB82</accession>
<evidence type="ECO:0000313" key="1">
    <source>
        <dbReference type="EMBL" id="CAB5507999.1"/>
    </source>
</evidence>
<sequence length="67" mass="7973">MLWLCCEFLLKLTPITNRFTEMLNAGVLIGQKLDFAKLMVKLQKQKHYSKHYSKHCPRHYPKHEQTG</sequence>
<reference evidence="1 2" key="1">
    <citation type="submission" date="2020-05" db="EMBL/GenBank/DDBJ databases">
        <authorList>
            <person name="Petersen J."/>
            <person name="Sayavedra L."/>
        </authorList>
    </citation>
    <scope>NUCLEOTIDE SEQUENCE [LARGE SCALE GENOMIC DNA]</scope>
    <source>
        <strain evidence="1">B azoricus SOX ET2 1586I</strain>
    </source>
</reference>
<protein>
    <submittedName>
        <fullName evidence="1">Uncharacterized protein</fullName>
    </submittedName>
</protein>
<dbReference type="Proteomes" id="UP000626656">
    <property type="component" value="Unassembled WGS sequence"/>
</dbReference>
<name>A0ABM8MB82_9GAMM</name>
<keyword evidence="2" id="KW-1185">Reference proteome</keyword>
<comment type="caution">
    <text evidence="1">The sequence shown here is derived from an EMBL/GenBank/DDBJ whole genome shotgun (WGS) entry which is preliminary data.</text>
</comment>
<evidence type="ECO:0000313" key="2">
    <source>
        <dbReference type="Proteomes" id="UP000626656"/>
    </source>
</evidence>
<gene>
    <name evidence="1" type="ORF">AZO1586I_2274</name>
</gene>